<sequence>MIWLSSHCKVSTSAQKHMPSSFSLLTKVDMPQSMSHGSLQLVHFLNGKKHKVSDYPSLSTVTRLADTQSPSKRAACERALEGVQDLQLTGHHGKLMPQVIYSLFL</sequence>
<proteinExistence type="predicted"/>
<evidence type="ECO:0000313" key="2">
    <source>
        <dbReference type="Proteomes" id="UP001558613"/>
    </source>
</evidence>
<reference evidence="1 2" key="1">
    <citation type="submission" date="2023-09" db="EMBL/GenBank/DDBJ databases">
        <authorList>
            <person name="Wang M."/>
        </authorList>
    </citation>
    <scope>NUCLEOTIDE SEQUENCE [LARGE SCALE GENOMIC DNA]</scope>
    <source>
        <strain evidence="1">GT-2023</strain>
        <tissue evidence="1">Liver</tissue>
    </source>
</reference>
<protein>
    <submittedName>
        <fullName evidence="1">Uncharacterized protein</fullName>
    </submittedName>
</protein>
<accession>A0ABR3M4M1</accession>
<evidence type="ECO:0000313" key="1">
    <source>
        <dbReference type="EMBL" id="KAL1258822.1"/>
    </source>
</evidence>
<organism evidence="1 2">
    <name type="scientific">Cirrhinus molitorella</name>
    <name type="common">mud carp</name>
    <dbReference type="NCBI Taxonomy" id="172907"/>
    <lineage>
        <taxon>Eukaryota</taxon>
        <taxon>Metazoa</taxon>
        <taxon>Chordata</taxon>
        <taxon>Craniata</taxon>
        <taxon>Vertebrata</taxon>
        <taxon>Euteleostomi</taxon>
        <taxon>Actinopterygii</taxon>
        <taxon>Neopterygii</taxon>
        <taxon>Teleostei</taxon>
        <taxon>Ostariophysi</taxon>
        <taxon>Cypriniformes</taxon>
        <taxon>Cyprinidae</taxon>
        <taxon>Labeoninae</taxon>
        <taxon>Labeonini</taxon>
        <taxon>Cirrhinus</taxon>
    </lineage>
</organism>
<comment type="caution">
    <text evidence="1">The sequence shown here is derived from an EMBL/GenBank/DDBJ whole genome shotgun (WGS) entry which is preliminary data.</text>
</comment>
<dbReference type="EMBL" id="JAYMGO010000016">
    <property type="protein sequence ID" value="KAL1258822.1"/>
    <property type="molecule type" value="Genomic_DNA"/>
</dbReference>
<name>A0ABR3M4M1_9TELE</name>
<dbReference type="Proteomes" id="UP001558613">
    <property type="component" value="Unassembled WGS sequence"/>
</dbReference>
<keyword evidence="2" id="KW-1185">Reference proteome</keyword>
<gene>
    <name evidence="1" type="ORF">QQF64_009399</name>
</gene>